<dbReference type="PANTHER" id="PTHR47683:SF2">
    <property type="entry name" value="RNA-BINDING S4 DOMAIN-CONTAINING PROTEIN"/>
    <property type="match status" value="1"/>
</dbReference>
<dbReference type="NCBIfam" id="TIGR00093">
    <property type="entry name" value="pseudouridine synthase"/>
    <property type="match status" value="1"/>
</dbReference>
<sequence length="410" mass="45081">MGGWLCRCEDTRRRSVLPPKEAILRLPLRLPSFECASRQDLFISLRRRRLQRLSFRRGAGQSVGAESGGISATCSVRLGACTESGASLERGGNSAKYCNRRTSAPPGDEEVNGSLLVTSTRSTEGLIPVGKLLALRGFCSRGEGDTFFSLGLVLLDGRRLERNEAYVHPDAPVQLAPRAERLMRQKVTVLLHKPMHYLACQADSQQTRGEARKRPLARSLLCRENQWNPTGRCQGVDVQSCKKLVVAGRLDADSSGLQVLTQDGRIAAQLLGGAGESVSKEYLVQVDIPPSDAALTLLQSGLSLDGCELLPAVVRLVHPQVAKRLLNDCPPAAHPAEAAHLDAAVCQQHAPRRSVFFTIELREGRNRQIRRMCELVGLRVLRIHRIRIGNVHLGQLPLGHWRFLQPGETF</sequence>
<dbReference type="VEuPathDB" id="ToxoDB:LOC34617676"/>
<dbReference type="SUPFAM" id="SSF55120">
    <property type="entry name" value="Pseudouridine synthase"/>
    <property type="match status" value="1"/>
</dbReference>
<dbReference type="GO" id="GO:0009982">
    <property type="term" value="F:pseudouridine synthase activity"/>
    <property type="evidence" value="ECO:0007669"/>
    <property type="project" value="InterPro"/>
</dbReference>
<reference evidence="4 5" key="1">
    <citation type="journal article" date="2016" name="BMC Genomics">
        <title>Comparative genomics reveals Cyclospora cayetanensis possesses coccidia-like metabolism and invasion components but unique surface antigens.</title>
        <authorList>
            <person name="Liu S."/>
            <person name="Wang L."/>
            <person name="Zheng H."/>
            <person name="Xu Z."/>
            <person name="Roellig D.M."/>
            <person name="Li N."/>
            <person name="Frace M.A."/>
            <person name="Tang K."/>
            <person name="Arrowood M.J."/>
            <person name="Moss D.M."/>
            <person name="Zhang L."/>
            <person name="Feng Y."/>
            <person name="Xiao L."/>
        </authorList>
    </citation>
    <scope>NUCLEOTIDE SEQUENCE [LARGE SCALE GENOMIC DNA]</scope>
    <source>
        <strain evidence="4 5">CHN_HEN01</strain>
    </source>
</reference>
<name>A0A1D3CZX2_9EIME</name>
<dbReference type="EMBL" id="JROU02001339">
    <property type="protein sequence ID" value="OEH76735.1"/>
    <property type="molecule type" value="Genomic_DNA"/>
</dbReference>
<gene>
    <name evidence="4" type="ORF">cyc_00501</name>
</gene>
<dbReference type="FunCoup" id="A0A1D3CZX2">
    <property type="interactions" value="5"/>
</dbReference>
<dbReference type="Gene3D" id="3.30.70.1560">
    <property type="entry name" value="Alpha-L RNA-binding motif"/>
    <property type="match status" value="1"/>
</dbReference>
<dbReference type="Proteomes" id="UP000095192">
    <property type="component" value="Unassembled WGS sequence"/>
</dbReference>
<dbReference type="SUPFAM" id="SSF55174">
    <property type="entry name" value="Alpha-L RNA-binding motif"/>
    <property type="match status" value="1"/>
</dbReference>
<keyword evidence="5" id="KW-1185">Reference proteome</keyword>
<evidence type="ECO:0000256" key="2">
    <source>
        <dbReference type="PROSITE-ProRule" id="PRU00182"/>
    </source>
</evidence>
<dbReference type="InterPro" id="IPR006145">
    <property type="entry name" value="PsdUridine_synth_RsuA/RluA"/>
</dbReference>
<dbReference type="InterPro" id="IPR042092">
    <property type="entry name" value="PsdUridine_s_RsuA/RluB/E/F_cat"/>
</dbReference>
<evidence type="ECO:0000313" key="4">
    <source>
        <dbReference type="EMBL" id="OEH76735.1"/>
    </source>
</evidence>
<dbReference type="PANTHER" id="PTHR47683">
    <property type="entry name" value="PSEUDOURIDINE SYNTHASE FAMILY PROTEIN-RELATED"/>
    <property type="match status" value="1"/>
</dbReference>
<evidence type="ECO:0000313" key="5">
    <source>
        <dbReference type="Proteomes" id="UP000095192"/>
    </source>
</evidence>
<dbReference type="GO" id="GO:0001522">
    <property type="term" value="P:pseudouridine synthesis"/>
    <property type="evidence" value="ECO:0007669"/>
    <property type="project" value="InterPro"/>
</dbReference>
<dbReference type="VEuPathDB" id="ToxoDB:cyc_00501"/>
<protein>
    <submittedName>
        <fullName evidence="4">16s pseudouridylate synthase</fullName>
    </submittedName>
</protein>
<comment type="caution">
    <text evidence="4">The sequence shown here is derived from an EMBL/GenBank/DDBJ whole genome shotgun (WGS) entry which is preliminary data.</text>
</comment>
<proteinExistence type="predicted"/>
<evidence type="ECO:0000256" key="1">
    <source>
        <dbReference type="ARBA" id="ARBA00023235"/>
    </source>
</evidence>
<organism evidence="4 5">
    <name type="scientific">Cyclospora cayetanensis</name>
    <dbReference type="NCBI Taxonomy" id="88456"/>
    <lineage>
        <taxon>Eukaryota</taxon>
        <taxon>Sar</taxon>
        <taxon>Alveolata</taxon>
        <taxon>Apicomplexa</taxon>
        <taxon>Conoidasida</taxon>
        <taxon>Coccidia</taxon>
        <taxon>Eucoccidiorida</taxon>
        <taxon>Eimeriorina</taxon>
        <taxon>Eimeriidae</taxon>
        <taxon>Cyclospora</taxon>
    </lineage>
</organism>
<dbReference type="Pfam" id="PF00849">
    <property type="entry name" value="PseudoU_synth_2"/>
    <property type="match status" value="1"/>
</dbReference>
<evidence type="ECO:0000259" key="3">
    <source>
        <dbReference type="Pfam" id="PF00849"/>
    </source>
</evidence>
<dbReference type="AlphaFoldDB" id="A0A1D3CZX2"/>
<feature type="domain" description="Pseudouridine synthase RsuA/RluA-like" evidence="3">
    <location>
        <begin position="189"/>
        <end position="374"/>
    </location>
</feature>
<dbReference type="InParanoid" id="A0A1D3CZX2"/>
<dbReference type="InterPro" id="IPR020103">
    <property type="entry name" value="PsdUridine_synth_cat_dom_sf"/>
</dbReference>
<dbReference type="InterPro" id="IPR000748">
    <property type="entry name" value="PsdUridine_synth_RsuA/RluB/E/F"/>
</dbReference>
<dbReference type="InterPro" id="IPR050343">
    <property type="entry name" value="RsuA_PseudoU_synthase"/>
</dbReference>
<keyword evidence="2" id="KW-0694">RNA-binding</keyword>
<dbReference type="GO" id="GO:0003723">
    <property type="term" value="F:RNA binding"/>
    <property type="evidence" value="ECO:0007669"/>
    <property type="project" value="UniProtKB-KW"/>
</dbReference>
<dbReference type="InterPro" id="IPR020094">
    <property type="entry name" value="TruA/RsuA/RluB/E/F_N"/>
</dbReference>
<dbReference type="PROSITE" id="PS50889">
    <property type="entry name" value="S4"/>
    <property type="match status" value="1"/>
</dbReference>
<accession>A0A1D3CZX2</accession>
<dbReference type="Gene3D" id="3.30.70.580">
    <property type="entry name" value="Pseudouridine synthase I, catalytic domain, N-terminal subdomain"/>
    <property type="match status" value="1"/>
</dbReference>
<keyword evidence="1" id="KW-0413">Isomerase</keyword>